<proteinExistence type="predicted"/>
<organism evidence="1 2">
    <name type="scientific">Anaeromyces robustus</name>
    <dbReference type="NCBI Taxonomy" id="1754192"/>
    <lineage>
        <taxon>Eukaryota</taxon>
        <taxon>Fungi</taxon>
        <taxon>Fungi incertae sedis</taxon>
        <taxon>Chytridiomycota</taxon>
        <taxon>Chytridiomycota incertae sedis</taxon>
        <taxon>Neocallimastigomycetes</taxon>
        <taxon>Neocallimastigales</taxon>
        <taxon>Neocallimastigaceae</taxon>
        <taxon>Anaeromyces</taxon>
    </lineage>
</organism>
<comment type="caution">
    <text evidence="1">The sequence shown here is derived from an EMBL/GenBank/DDBJ whole genome shotgun (WGS) entry which is preliminary data.</text>
</comment>
<keyword evidence="2" id="KW-1185">Reference proteome</keyword>
<dbReference type="EMBL" id="MCFG01000242">
    <property type="protein sequence ID" value="ORX77605.1"/>
    <property type="molecule type" value="Genomic_DNA"/>
</dbReference>
<evidence type="ECO:0000313" key="1">
    <source>
        <dbReference type="EMBL" id="ORX77605.1"/>
    </source>
</evidence>
<sequence>MEYDNRYDYTENEIEIFREIFKKYTIGGGIIYFSETYNSIINIIPKGITKCVSVNNCARCNIICNVLISTPKMQLKILNYIWKYSWINEIMKYDTLLSTNEEYREHHKIEESYILELIDSENKEYHLIDNIYYKNNEGETKRNNKKKVNNELILILRSLKGGYKENKNISTRQIKDQATLLFSTQQAFE</sequence>
<gene>
    <name evidence="1" type="ORF">BCR32DRAFT_283061</name>
</gene>
<reference evidence="1 2" key="2">
    <citation type="submission" date="2016-08" db="EMBL/GenBank/DDBJ databases">
        <title>Pervasive Adenine N6-methylation of Active Genes in Fungi.</title>
        <authorList>
            <consortium name="DOE Joint Genome Institute"/>
            <person name="Mondo S.J."/>
            <person name="Dannebaum R.O."/>
            <person name="Kuo R.C."/>
            <person name="Labutti K."/>
            <person name="Haridas S."/>
            <person name="Kuo A."/>
            <person name="Salamov A."/>
            <person name="Ahrendt S.R."/>
            <person name="Lipzen A."/>
            <person name="Sullivan W."/>
            <person name="Andreopoulos W.B."/>
            <person name="Clum A."/>
            <person name="Lindquist E."/>
            <person name="Daum C."/>
            <person name="Ramamoorthy G.K."/>
            <person name="Gryganskyi A."/>
            <person name="Culley D."/>
            <person name="Magnuson J.K."/>
            <person name="James T.Y."/>
            <person name="O'Malley M.A."/>
            <person name="Stajich J.E."/>
            <person name="Spatafora J.W."/>
            <person name="Visel A."/>
            <person name="Grigoriev I.V."/>
        </authorList>
    </citation>
    <scope>NUCLEOTIDE SEQUENCE [LARGE SCALE GENOMIC DNA]</scope>
    <source>
        <strain evidence="1 2">S4</strain>
    </source>
</reference>
<name>A0A1Y1WW29_9FUNG</name>
<dbReference type="Proteomes" id="UP000193944">
    <property type="component" value="Unassembled WGS sequence"/>
</dbReference>
<evidence type="ECO:0000313" key="2">
    <source>
        <dbReference type="Proteomes" id="UP000193944"/>
    </source>
</evidence>
<dbReference type="AlphaFoldDB" id="A0A1Y1WW29"/>
<protein>
    <submittedName>
        <fullName evidence="1">Uncharacterized protein</fullName>
    </submittedName>
</protein>
<accession>A0A1Y1WW29</accession>
<reference evidence="1 2" key="1">
    <citation type="submission" date="2016-08" db="EMBL/GenBank/DDBJ databases">
        <title>A Parts List for Fungal Cellulosomes Revealed by Comparative Genomics.</title>
        <authorList>
            <consortium name="DOE Joint Genome Institute"/>
            <person name="Haitjema C.H."/>
            <person name="Gilmore S.P."/>
            <person name="Henske J.K."/>
            <person name="Solomon K.V."/>
            <person name="De Groot R."/>
            <person name="Kuo A."/>
            <person name="Mondo S.J."/>
            <person name="Salamov A.A."/>
            <person name="Labutti K."/>
            <person name="Zhao Z."/>
            <person name="Chiniquy J."/>
            <person name="Barry K."/>
            <person name="Brewer H.M."/>
            <person name="Purvine S.O."/>
            <person name="Wright A.T."/>
            <person name="Boxma B."/>
            <person name="Van Alen T."/>
            <person name="Hackstein J.H."/>
            <person name="Baker S.E."/>
            <person name="Grigoriev I.V."/>
            <person name="O'Malley M.A."/>
        </authorList>
    </citation>
    <scope>NUCLEOTIDE SEQUENCE [LARGE SCALE GENOMIC DNA]</scope>
    <source>
        <strain evidence="1 2">S4</strain>
    </source>
</reference>